<keyword evidence="9" id="KW-0456">Lyase</keyword>
<keyword evidence="7" id="KW-0520">NAD</keyword>
<evidence type="ECO:0000256" key="8">
    <source>
        <dbReference type="ARBA" id="ARBA00023098"/>
    </source>
</evidence>
<evidence type="ECO:0000256" key="3">
    <source>
        <dbReference type="ARBA" id="ARBA00008750"/>
    </source>
</evidence>
<dbReference type="FunFam" id="3.40.50.720:FF:000009">
    <property type="entry name" value="Fatty oxidation complex, alpha subunit"/>
    <property type="match status" value="1"/>
</dbReference>
<dbReference type="InterPro" id="IPR001753">
    <property type="entry name" value="Enoyl-CoA_hydra/iso"/>
</dbReference>
<evidence type="ECO:0000256" key="4">
    <source>
        <dbReference type="ARBA" id="ARBA00012076"/>
    </source>
</evidence>
<feature type="region of interest" description="Disordered" evidence="11">
    <location>
        <begin position="1"/>
        <end position="20"/>
    </location>
</feature>
<dbReference type="FunFam" id="3.90.226.10:FF:000011">
    <property type="entry name" value="Fatty acid oxidation complex subunit alpha"/>
    <property type="match status" value="1"/>
</dbReference>
<evidence type="ECO:0000259" key="12">
    <source>
        <dbReference type="Pfam" id="PF00725"/>
    </source>
</evidence>
<comment type="pathway">
    <text evidence="1">Lipid metabolism; fatty acid beta-oxidation.</text>
</comment>
<dbReference type="InterPro" id="IPR006176">
    <property type="entry name" value="3-OHacyl-CoA_DH_NAD-bd"/>
</dbReference>
<sequence length="749" mass="81489">MAAATTSEPSELSSSSSSPIEAPRKYHFFQNVEYVQRPNEQGKVAIIRFDNPDKAVNTISFAMKDEAKLLWDSEIHNDTNISAVVFSSGKPMGFIAGADIGDIKSIEDKRELTGIIEDGLKFFQKMKSKGVPLVCAINGPALGGGLEWALWCDYRVCSDAAQTKLGLPEVKLGLLPGFGGTQNLHPLVGLQEALGMMLQGKEVRAKKAKKIGLVDMVVAPQSVEKVAIDSAFALANKSLKIPKKKKSWMNWALEDTSIGRNLIFKKTKEMVDKNTGGAQNYPSPYKIMDCVQHGLEHSSGDEKYKFEREQFAQLADTTQAKGLIGIFEGMTSLKKHNFGETSQPIQNVAVLGAGLMGAGIAQVTAEKGYTTLLKDKDDAGIARGEAYIQENWGKKVKRKRMTKYQHNINTSNIVPLTDDSVSWQKHFGQADLVIEAVFEDLNLKRKIVADMEAVTPSHCVFATNTSAIPICDIAEGAQRPENIIGMHYFSPVPQMPLLEIIPHEGTADHAKAAACEVGTKQGKTCIAVKDVPGFYVNRCLGPFLVEVSALIRDGASLEALDKAMKNFGMPVGPITLADEVGVDVTSKVATFLSNADLGVRMEGGDVSVMSNMIEKGWLGKKAGQGFYTYNGKKKTINADVKAYIQQYVKKDLGLKEEEIQNRIVSRFVNEAVKCLEDGIIADPVVGDIGLVFGTGFAPFTGGPFRYLDAYGADKYVGVMEGFAAEYGPQFEPCQLLKDHAASGKKFHSD</sequence>
<dbReference type="GO" id="GO:0016507">
    <property type="term" value="C:mitochondrial fatty acid beta-oxidation multienzyme complex"/>
    <property type="evidence" value="ECO:0007669"/>
    <property type="project" value="TreeGrafter"/>
</dbReference>
<feature type="domain" description="3-hydroxyacyl-CoA dehydrogenase C-terminal" evidence="12">
    <location>
        <begin position="659"/>
        <end position="744"/>
    </location>
</feature>
<evidence type="ECO:0000256" key="9">
    <source>
        <dbReference type="ARBA" id="ARBA00023239"/>
    </source>
</evidence>
<gene>
    <name evidence="14" type="ORF">LDAN0321_LOCUS6857</name>
</gene>
<dbReference type="CDD" id="cd06558">
    <property type="entry name" value="crotonase-like"/>
    <property type="match status" value="1"/>
</dbReference>
<dbReference type="GO" id="GO:0004300">
    <property type="term" value="F:enoyl-CoA hydratase activity"/>
    <property type="evidence" value="ECO:0007669"/>
    <property type="project" value="UniProtKB-EC"/>
</dbReference>
<proteinExistence type="inferred from homology"/>
<evidence type="ECO:0000256" key="7">
    <source>
        <dbReference type="ARBA" id="ARBA00023027"/>
    </source>
</evidence>
<feature type="compositionally biased region" description="Low complexity" evidence="11">
    <location>
        <begin position="7"/>
        <end position="19"/>
    </location>
</feature>
<dbReference type="Gene3D" id="3.40.50.720">
    <property type="entry name" value="NAD(P)-binding Rossmann-like Domain"/>
    <property type="match status" value="1"/>
</dbReference>
<dbReference type="GO" id="GO:0016509">
    <property type="term" value="F:long-chain (3S)-3-hydroxyacyl-CoA dehydrogenase (NAD+) activity"/>
    <property type="evidence" value="ECO:0007669"/>
    <property type="project" value="TreeGrafter"/>
</dbReference>
<dbReference type="InterPro" id="IPR006180">
    <property type="entry name" value="3-OHacyl-CoA_DH_CS"/>
</dbReference>
<evidence type="ECO:0000259" key="13">
    <source>
        <dbReference type="Pfam" id="PF02737"/>
    </source>
</evidence>
<dbReference type="EMBL" id="HBGY01010856">
    <property type="protein sequence ID" value="CAD9569386.1"/>
    <property type="molecule type" value="Transcribed_RNA"/>
</dbReference>
<dbReference type="PANTHER" id="PTHR43612:SF3">
    <property type="entry name" value="TRIFUNCTIONAL ENZYME SUBUNIT ALPHA, MITOCHONDRIAL"/>
    <property type="match status" value="1"/>
</dbReference>
<protein>
    <recommendedName>
        <fullName evidence="4">enoyl-CoA hydratase</fullName>
        <ecNumber evidence="4">4.2.1.17</ecNumber>
    </recommendedName>
</protein>
<dbReference type="Pfam" id="PF02737">
    <property type="entry name" value="3HCDH_N"/>
    <property type="match status" value="1"/>
</dbReference>
<dbReference type="SUPFAM" id="SSF48179">
    <property type="entry name" value="6-phosphogluconate dehydrogenase C-terminal domain-like"/>
    <property type="match status" value="2"/>
</dbReference>
<evidence type="ECO:0000256" key="10">
    <source>
        <dbReference type="ARBA" id="ARBA00023268"/>
    </source>
</evidence>
<dbReference type="InterPro" id="IPR006108">
    <property type="entry name" value="3HC_DH_C"/>
</dbReference>
<dbReference type="InterPro" id="IPR008927">
    <property type="entry name" value="6-PGluconate_DH-like_C_sf"/>
</dbReference>
<dbReference type="GO" id="GO:0006635">
    <property type="term" value="P:fatty acid beta-oxidation"/>
    <property type="evidence" value="ECO:0007669"/>
    <property type="project" value="UniProtKB-UniPathway"/>
</dbReference>
<dbReference type="Pfam" id="PF00378">
    <property type="entry name" value="ECH_1"/>
    <property type="match status" value="1"/>
</dbReference>
<dbReference type="Pfam" id="PF00725">
    <property type="entry name" value="3HCDH"/>
    <property type="match status" value="2"/>
</dbReference>
<reference evidence="14" key="1">
    <citation type="submission" date="2021-01" db="EMBL/GenBank/DDBJ databases">
        <authorList>
            <person name="Corre E."/>
            <person name="Pelletier E."/>
            <person name="Niang G."/>
            <person name="Scheremetjew M."/>
            <person name="Finn R."/>
            <person name="Kale V."/>
            <person name="Holt S."/>
            <person name="Cochrane G."/>
            <person name="Meng A."/>
            <person name="Brown T."/>
            <person name="Cohen L."/>
        </authorList>
    </citation>
    <scope>NUCLEOTIDE SEQUENCE</scope>
    <source>
        <strain evidence="14">B650</strain>
    </source>
</reference>
<comment type="similarity">
    <text evidence="3">In the N-terminal section; belongs to the enoyl-CoA hydratase/isomerase family.</text>
</comment>
<keyword evidence="5" id="KW-0276">Fatty acid metabolism</keyword>
<keyword evidence="6" id="KW-0560">Oxidoreductase</keyword>
<accession>A0A7S2NZB3</accession>
<dbReference type="InterPro" id="IPR050136">
    <property type="entry name" value="FA_oxidation_alpha_subunit"/>
</dbReference>
<comment type="similarity">
    <text evidence="2">In the central section; belongs to the 3-hydroxyacyl-CoA dehydrogenase family.</text>
</comment>
<dbReference type="PANTHER" id="PTHR43612">
    <property type="entry name" value="TRIFUNCTIONAL ENZYME SUBUNIT ALPHA"/>
    <property type="match status" value="1"/>
</dbReference>
<dbReference type="SUPFAM" id="SSF51735">
    <property type="entry name" value="NAD(P)-binding Rossmann-fold domains"/>
    <property type="match status" value="1"/>
</dbReference>
<dbReference type="InterPro" id="IPR036291">
    <property type="entry name" value="NAD(P)-bd_dom_sf"/>
</dbReference>
<dbReference type="UniPathway" id="UPA00659"/>
<keyword evidence="8" id="KW-0443">Lipid metabolism</keyword>
<dbReference type="EC" id="4.2.1.17" evidence="4"/>
<evidence type="ECO:0000256" key="2">
    <source>
        <dbReference type="ARBA" id="ARBA00007005"/>
    </source>
</evidence>
<dbReference type="GO" id="GO:0070403">
    <property type="term" value="F:NAD+ binding"/>
    <property type="evidence" value="ECO:0007669"/>
    <property type="project" value="InterPro"/>
</dbReference>
<evidence type="ECO:0000256" key="11">
    <source>
        <dbReference type="SAM" id="MobiDB-lite"/>
    </source>
</evidence>
<dbReference type="PROSITE" id="PS00067">
    <property type="entry name" value="3HCDH"/>
    <property type="match status" value="1"/>
</dbReference>
<dbReference type="Gene3D" id="3.90.226.10">
    <property type="entry name" value="2-enoyl-CoA Hydratase, Chain A, domain 1"/>
    <property type="match status" value="1"/>
</dbReference>
<dbReference type="AlphaFoldDB" id="A0A7S2NZB3"/>
<organism evidence="14">
    <name type="scientific">Leptocylindrus danicus</name>
    <dbReference type="NCBI Taxonomy" id="163516"/>
    <lineage>
        <taxon>Eukaryota</taxon>
        <taxon>Sar</taxon>
        <taxon>Stramenopiles</taxon>
        <taxon>Ochrophyta</taxon>
        <taxon>Bacillariophyta</taxon>
        <taxon>Coscinodiscophyceae</taxon>
        <taxon>Chaetocerotophycidae</taxon>
        <taxon>Leptocylindrales</taxon>
        <taxon>Leptocylindraceae</taxon>
        <taxon>Leptocylindrus</taxon>
    </lineage>
</organism>
<dbReference type="Gene3D" id="1.10.1040.50">
    <property type="match status" value="1"/>
</dbReference>
<evidence type="ECO:0000313" key="14">
    <source>
        <dbReference type="EMBL" id="CAD9569386.1"/>
    </source>
</evidence>
<keyword evidence="10" id="KW-0511">Multifunctional enzyme</keyword>
<name>A0A7S2NZB3_9STRA</name>
<evidence type="ECO:0000256" key="5">
    <source>
        <dbReference type="ARBA" id="ARBA00022832"/>
    </source>
</evidence>
<dbReference type="SUPFAM" id="SSF52096">
    <property type="entry name" value="ClpP/crotonase"/>
    <property type="match status" value="1"/>
</dbReference>
<evidence type="ECO:0000256" key="6">
    <source>
        <dbReference type="ARBA" id="ARBA00023002"/>
    </source>
</evidence>
<dbReference type="InterPro" id="IPR029045">
    <property type="entry name" value="ClpP/crotonase-like_dom_sf"/>
</dbReference>
<feature type="domain" description="3-hydroxyacyl-CoA dehydrogenase NAD binding" evidence="13">
    <location>
        <begin position="347"/>
        <end position="531"/>
    </location>
</feature>
<feature type="domain" description="3-hydroxyacyl-CoA dehydrogenase C-terminal" evidence="12">
    <location>
        <begin position="533"/>
        <end position="629"/>
    </location>
</feature>
<evidence type="ECO:0000256" key="1">
    <source>
        <dbReference type="ARBA" id="ARBA00005005"/>
    </source>
</evidence>